<keyword evidence="11 14" id="KW-1133">Transmembrane helix</keyword>
<feature type="transmembrane region" description="Helical" evidence="14">
    <location>
        <begin position="401"/>
        <end position="430"/>
    </location>
</feature>
<evidence type="ECO:0000256" key="2">
    <source>
        <dbReference type="ARBA" id="ARBA00004651"/>
    </source>
</evidence>
<dbReference type="CDD" id="cd06225">
    <property type="entry name" value="HAMP"/>
    <property type="match status" value="1"/>
</dbReference>
<feature type="transmembrane region" description="Helical" evidence="14">
    <location>
        <begin position="241"/>
        <end position="264"/>
    </location>
</feature>
<evidence type="ECO:0000256" key="3">
    <source>
        <dbReference type="ARBA" id="ARBA00012438"/>
    </source>
</evidence>
<dbReference type="PROSITE" id="PS50885">
    <property type="entry name" value="HAMP"/>
    <property type="match status" value="1"/>
</dbReference>
<evidence type="ECO:0000259" key="15">
    <source>
        <dbReference type="PROSITE" id="PS50109"/>
    </source>
</evidence>
<comment type="subcellular location">
    <subcellularLocation>
        <location evidence="2">Cell membrane</location>
        <topology evidence="2">Multi-pass membrane protein</topology>
    </subcellularLocation>
</comment>
<dbReference type="InterPro" id="IPR050398">
    <property type="entry name" value="HssS/ArlS-like"/>
</dbReference>
<evidence type="ECO:0000256" key="10">
    <source>
        <dbReference type="ARBA" id="ARBA00022840"/>
    </source>
</evidence>
<evidence type="ECO:0000313" key="17">
    <source>
        <dbReference type="EMBL" id="MPM11249.1"/>
    </source>
</evidence>
<keyword evidence="13 14" id="KW-0472">Membrane</keyword>
<evidence type="ECO:0000256" key="4">
    <source>
        <dbReference type="ARBA" id="ARBA00022475"/>
    </source>
</evidence>
<dbReference type="GO" id="GO:0005886">
    <property type="term" value="C:plasma membrane"/>
    <property type="evidence" value="ECO:0007669"/>
    <property type="project" value="UniProtKB-SubCell"/>
</dbReference>
<evidence type="ECO:0000256" key="8">
    <source>
        <dbReference type="ARBA" id="ARBA00022741"/>
    </source>
</evidence>
<dbReference type="EC" id="2.7.13.3" evidence="3"/>
<sequence>MFLKKLRLYSSLLLIIISAALLFMLTLKPGGGKSPEKQLDLFAQNIAGVASETDSLLAWASNPMYLKDPFSMLSVGSFQDKSEELKASVFILRKDTLVFWSDNHTPLPSAADSLVSGSVLFNGNGYYLVRRLDVGSYSFLGFVLLQTNYFYHNNYLTSKVSGNICNNCSFSIAGATAEPDTVLTVEGVKTPIGLKFNSEEEVITPAQDISVVLLAFLSFILLAVAFYRLGQRFGLIKRTLWLRLVYLFIIPLLLYGIGNMYFALPCFEHLSINNPAFFAFSSRFPSLSPLLLASFLFVTWISYFSRELLFLAGRKRKNVFPRVAFLFVTYAFSSVLTYFVISGINSFLFNTSVSFNFNNIVSLDLRSLLIFFTLFLLFCCIILLHFLMISLVSRLRLSFRTWLIISLVFCITGCIVAWIVGFDVLLFLFISVYLLSMQFVFSRHMYSNKTVYLLLNLVLAAGLTTVSLNYASRQKQYDQLKLLSLNLATEQDPLTEEFLSDLMPRIASDSLLMNDPYRKLKDFDLNQYLKRRYFNGYLGQYFLQSTWCRPGEQLLLQMSDTSVSCIEFFDDISFRTGIPTLADNVVFINDGTGRGYYLCKIKLQAPGDTSYIFAELIPASYEKGLGYPDLLVDINSGIKNIPSNIAYARYLDDGLVSRFGKYNYPTRISALFQAMPDETVIHDGGFIHFKLTISDHLILVITESDRDIPSSLAPFSYILLFYGILVVCFLLFAGRAFGFRLRFAVSFSSRLQWMIILIILVIFFVAGVISVLNMKSLNQSKNEEIVSEKAHSLVIELEHKLSQYGPLSPADEQNVTELLLKFSQVFFTDLNVYALDGTLLSTTRSQIFEKQLISQMMNANAYHMLSQRNNSFLLQKEYIGSMAFMSVYVPVRNDRNEIIAYLNLPYFARENELSREISSFISTFINIYMLIILITVLITIVVSNYVTQPLRLIKDKLRNIKLGTVNEKIRWKRRDEIGDLVFEYNRMIEELAFKADLLARSEREMAWREMAKQVAHEIKNPLTPMKLSTQYLEKAWNDKADDFNERLKRYSQTMVEQIDSLSDIATAFSHFGKMPESTVVKICLNDVLSSVITLYRSEDYDITLQLPDSALYVFADESQMLRVFNNLLKNAQQAFDPLRRGVIHITLTGEEGKATVVVQDNGIGMSQEQKKKIFQPNFTTKSSGTGLGLAMVKNIVSGFGGRIWFESVENAGTTFSVELPLAE</sequence>
<dbReference type="SUPFAM" id="SSF55874">
    <property type="entry name" value="ATPase domain of HSP90 chaperone/DNA topoisomerase II/histidine kinase"/>
    <property type="match status" value="1"/>
</dbReference>
<feature type="transmembrane region" description="Helical" evidence="14">
    <location>
        <begin position="925"/>
        <end position="946"/>
    </location>
</feature>
<keyword evidence="4" id="KW-1003">Cell membrane</keyword>
<dbReference type="InterPro" id="IPR003660">
    <property type="entry name" value="HAMP_dom"/>
</dbReference>
<organism evidence="17">
    <name type="scientific">bioreactor metagenome</name>
    <dbReference type="NCBI Taxonomy" id="1076179"/>
    <lineage>
        <taxon>unclassified sequences</taxon>
        <taxon>metagenomes</taxon>
        <taxon>ecological metagenomes</taxon>
    </lineage>
</organism>
<dbReference type="InterPro" id="IPR036097">
    <property type="entry name" value="HisK_dim/P_sf"/>
</dbReference>
<evidence type="ECO:0000256" key="7">
    <source>
        <dbReference type="ARBA" id="ARBA00022692"/>
    </source>
</evidence>
<dbReference type="SMART" id="SM00388">
    <property type="entry name" value="HisKA"/>
    <property type="match status" value="1"/>
</dbReference>
<dbReference type="AlphaFoldDB" id="A0A644X5C4"/>
<protein>
    <recommendedName>
        <fullName evidence="3">histidine kinase</fullName>
        <ecNumber evidence="3">2.7.13.3</ecNumber>
    </recommendedName>
</protein>
<accession>A0A644X5C4</accession>
<dbReference type="SMART" id="SM00387">
    <property type="entry name" value="HATPase_c"/>
    <property type="match status" value="1"/>
</dbReference>
<evidence type="ECO:0000256" key="11">
    <source>
        <dbReference type="ARBA" id="ARBA00022989"/>
    </source>
</evidence>
<dbReference type="PROSITE" id="PS50109">
    <property type="entry name" value="HIS_KIN"/>
    <property type="match status" value="1"/>
</dbReference>
<evidence type="ECO:0000256" key="13">
    <source>
        <dbReference type="ARBA" id="ARBA00023136"/>
    </source>
</evidence>
<feature type="domain" description="Histidine kinase" evidence="15">
    <location>
        <begin position="1013"/>
        <end position="1223"/>
    </location>
</feature>
<keyword evidence="10" id="KW-0067">ATP-binding</keyword>
<evidence type="ECO:0000256" key="12">
    <source>
        <dbReference type="ARBA" id="ARBA00023012"/>
    </source>
</evidence>
<dbReference type="PRINTS" id="PR00344">
    <property type="entry name" value="BCTRLSENSOR"/>
</dbReference>
<dbReference type="InterPro" id="IPR004358">
    <property type="entry name" value="Sig_transdc_His_kin-like_C"/>
</dbReference>
<dbReference type="Pfam" id="PF00512">
    <property type="entry name" value="HisKA"/>
    <property type="match status" value="1"/>
</dbReference>
<dbReference type="GO" id="GO:0000155">
    <property type="term" value="F:phosphorelay sensor kinase activity"/>
    <property type="evidence" value="ECO:0007669"/>
    <property type="project" value="InterPro"/>
</dbReference>
<feature type="transmembrane region" description="Helical" evidence="14">
    <location>
        <begin position="284"/>
        <end position="303"/>
    </location>
</feature>
<comment type="catalytic activity">
    <reaction evidence="1">
        <text>ATP + protein L-histidine = ADP + protein N-phospho-L-histidine.</text>
        <dbReference type="EC" id="2.7.13.3"/>
    </reaction>
</comment>
<dbReference type="InterPro" id="IPR003594">
    <property type="entry name" value="HATPase_dom"/>
</dbReference>
<dbReference type="Gene3D" id="1.10.287.130">
    <property type="match status" value="1"/>
</dbReference>
<dbReference type="PANTHER" id="PTHR45528">
    <property type="entry name" value="SENSOR HISTIDINE KINASE CPXA"/>
    <property type="match status" value="1"/>
</dbReference>
<comment type="caution">
    <text evidence="17">The sequence shown here is derived from an EMBL/GenBank/DDBJ whole genome shotgun (WGS) entry which is preliminary data.</text>
</comment>
<feature type="transmembrane region" description="Helical" evidence="14">
    <location>
        <begin position="209"/>
        <end position="229"/>
    </location>
</feature>
<feature type="transmembrane region" description="Helical" evidence="14">
    <location>
        <begin position="450"/>
        <end position="471"/>
    </location>
</feature>
<reference evidence="17" key="1">
    <citation type="submission" date="2019-08" db="EMBL/GenBank/DDBJ databases">
        <authorList>
            <person name="Kucharzyk K."/>
            <person name="Murdoch R.W."/>
            <person name="Higgins S."/>
            <person name="Loffler F."/>
        </authorList>
    </citation>
    <scope>NUCLEOTIDE SEQUENCE</scope>
</reference>
<gene>
    <name evidence="17" type="primary">sasA_160</name>
    <name evidence="17" type="ORF">SDC9_57589</name>
</gene>
<dbReference type="InterPro" id="IPR036890">
    <property type="entry name" value="HATPase_C_sf"/>
</dbReference>
<dbReference type="Pfam" id="PF00672">
    <property type="entry name" value="HAMP"/>
    <property type="match status" value="1"/>
</dbReference>
<dbReference type="Gene3D" id="6.10.340.10">
    <property type="match status" value="1"/>
</dbReference>
<feature type="transmembrane region" description="Helical" evidence="14">
    <location>
        <begin position="368"/>
        <end position="389"/>
    </location>
</feature>
<feature type="transmembrane region" description="Helical" evidence="14">
    <location>
        <begin position="6"/>
        <end position="27"/>
    </location>
</feature>
<feature type="transmembrane region" description="Helical" evidence="14">
    <location>
        <begin position="753"/>
        <end position="772"/>
    </location>
</feature>
<dbReference type="InterPro" id="IPR003661">
    <property type="entry name" value="HisK_dim/P_dom"/>
</dbReference>
<dbReference type="Gene3D" id="3.30.565.10">
    <property type="entry name" value="Histidine kinase-like ATPase, C-terminal domain"/>
    <property type="match status" value="1"/>
</dbReference>
<evidence type="ECO:0000256" key="9">
    <source>
        <dbReference type="ARBA" id="ARBA00022777"/>
    </source>
</evidence>
<feature type="domain" description="HAMP" evidence="16">
    <location>
        <begin position="944"/>
        <end position="996"/>
    </location>
</feature>
<keyword evidence="5" id="KW-0597">Phosphoprotein</keyword>
<evidence type="ECO:0000259" key="16">
    <source>
        <dbReference type="PROSITE" id="PS50885"/>
    </source>
</evidence>
<name>A0A644X5C4_9ZZZZ</name>
<evidence type="ECO:0000256" key="5">
    <source>
        <dbReference type="ARBA" id="ARBA00022553"/>
    </source>
</evidence>
<dbReference type="Pfam" id="PF02518">
    <property type="entry name" value="HATPase_c"/>
    <property type="match status" value="1"/>
</dbReference>
<keyword evidence="9 17" id="KW-0418">Kinase</keyword>
<keyword evidence="6 17" id="KW-0808">Transferase</keyword>
<proteinExistence type="predicted"/>
<keyword evidence="12" id="KW-0902">Two-component regulatory system</keyword>
<feature type="transmembrane region" description="Helical" evidence="14">
    <location>
        <begin position="715"/>
        <end position="733"/>
    </location>
</feature>
<dbReference type="SMART" id="SM00304">
    <property type="entry name" value="HAMP"/>
    <property type="match status" value="1"/>
</dbReference>
<dbReference type="SUPFAM" id="SSF47384">
    <property type="entry name" value="Homodimeric domain of signal transducing histidine kinase"/>
    <property type="match status" value="1"/>
</dbReference>
<evidence type="ECO:0000256" key="14">
    <source>
        <dbReference type="SAM" id="Phobius"/>
    </source>
</evidence>
<dbReference type="EMBL" id="VSSQ01001805">
    <property type="protein sequence ID" value="MPM11249.1"/>
    <property type="molecule type" value="Genomic_DNA"/>
</dbReference>
<dbReference type="CDD" id="cd00082">
    <property type="entry name" value="HisKA"/>
    <property type="match status" value="1"/>
</dbReference>
<dbReference type="InterPro" id="IPR005467">
    <property type="entry name" value="His_kinase_dom"/>
</dbReference>
<dbReference type="GO" id="GO:0005524">
    <property type="term" value="F:ATP binding"/>
    <property type="evidence" value="ECO:0007669"/>
    <property type="project" value="UniProtKB-KW"/>
</dbReference>
<evidence type="ECO:0000256" key="6">
    <source>
        <dbReference type="ARBA" id="ARBA00022679"/>
    </source>
</evidence>
<keyword evidence="8" id="KW-0547">Nucleotide-binding</keyword>
<keyword evidence="7 14" id="KW-0812">Transmembrane</keyword>
<evidence type="ECO:0000256" key="1">
    <source>
        <dbReference type="ARBA" id="ARBA00000085"/>
    </source>
</evidence>
<dbReference type="SUPFAM" id="SSF158472">
    <property type="entry name" value="HAMP domain-like"/>
    <property type="match status" value="1"/>
</dbReference>
<dbReference type="PANTHER" id="PTHR45528:SF1">
    <property type="entry name" value="SENSOR HISTIDINE KINASE CPXA"/>
    <property type="match status" value="1"/>
</dbReference>
<feature type="transmembrane region" description="Helical" evidence="14">
    <location>
        <begin position="323"/>
        <end position="348"/>
    </location>
</feature>